<comment type="caution">
    <text evidence="1">The sequence shown here is derived from an EMBL/GenBank/DDBJ whole genome shotgun (WGS) entry which is preliminary data.</text>
</comment>
<dbReference type="PATRIC" id="fig|1423808.3.peg.989"/>
<sequence length="61" mass="7263">MEKNILQTIFFNEYQNWKKLLQNHSRGVRPVVKKEVRNLSIVVIFVRVTGYLSVKDVMKLN</sequence>
<evidence type="ECO:0000313" key="2">
    <source>
        <dbReference type="Proteomes" id="UP000051581"/>
    </source>
</evidence>
<dbReference type="EMBL" id="AZEA01000002">
    <property type="protein sequence ID" value="KRK89397.1"/>
    <property type="molecule type" value="Genomic_DNA"/>
</dbReference>
<organism evidence="1 2">
    <name type="scientific">Lentilactobacillus sunkii DSM 19904</name>
    <dbReference type="NCBI Taxonomy" id="1423808"/>
    <lineage>
        <taxon>Bacteria</taxon>
        <taxon>Bacillati</taxon>
        <taxon>Bacillota</taxon>
        <taxon>Bacilli</taxon>
        <taxon>Lactobacillales</taxon>
        <taxon>Lactobacillaceae</taxon>
        <taxon>Lentilactobacillus</taxon>
    </lineage>
</organism>
<reference evidence="1 2" key="1">
    <citation type="journal article" date="2015" name="Genome Announc.">
        <title>Expanding the biotechnology potential of lactobacilli through comparative genomics of 213 strains and associated genera.</title>
        <authorList>
            <person name="Sun Z."/>
            <person name="Harris H.M."/>
            <person name="McCann A."/>
            <person name="Guo C."/>
            <person name="Argimon S."/>
            <person name="Zhang W."/>
            <person name="Yang X."/>
            <person name="Jeffery I.B."/>
            <person name="Cooney J.C."/>
            <person name="Kagawa T.F."/>
            <person name="Liu W."/>
            <person name="Song Y."/>
            <person name="Salvetti E."/>
            <person name="Wrobel A."/>
            <person name="Rasinkangas P."/>
            <person name="Parkhill J."/>
            <person name="Rea M.C."/>
            <person name="O'Sullivan O."/>
            <person name="Ritari J."/>
            <person name="Douillard F.P."/>
            <person name="Paul Ross R."/>
            <person name="Yang R."/>
            <person name="Briner A.E."/>
            <person name="Felis G.E."/>
            <person name="de Vos W.M."/>
            <person name="Barrangou R."/>
            <person name="Klaenhammer T.R."/>
            <person name="Caufield P.W."/>
            <person name="Cui Y."/>
            <person name="Zhang H."/>
            <person name="O'Toole P.W."/>
        </authorList>
    </citation>
    <scope>NUCLEOTIDE SEQUENCE [LARGE SCALE GENOMIC DNA]</scope>
    <source>
        <strain evidence="1 2">DSM 19904</strain>
    </source>
</reference>
<dbReference type="AlphaFoldDB" id="A0A0R1L0Y3"/>
<accession>A0A0R1L0Y3</accession>
<evidence type="ECO:0000313" key="1">
    <source>
        <dbReference type="EMBL" id="KRK89397.1"/>
    </source>
</evidence>
<dbReference type="Proteomes" id="UP000051581">
    <property type="component" value="Unassembled WGS sequence"/>
</dbReference>
<gene>
    <name evidence="1" type="ORF">FD17_GL000980</name>
</gene>
<keyword evidence="2" id="KW-1185">Reference proteome</keyword>
<name>A0A0R1L0Y3_9LACO</name>
<protein>
    <submittedName>
        <fullName evidence="1">Uncharacterized protein</fullName>
    </submittedName>
</protein>
<proteinExistence type="predicted"/>